<evidence type="ECO:0008006" key="3">
    <source>
        <dbReference type="Google" id="ProtNLM"/>
    </source>
</evidence>
<organism evidence="1 2">
    <name type="scientific">Pontibacter actiniarum</name>
    <dbReference type="NCBI Taxonomy" id="323450"/>
    <lineage>
        <taxon>Bacteria</taxon>
        <taxon>Pseudomonadati</taxon>
        <taxon>Bacteroidota</taxon>
        <taxon>Cytophagia</taxon>
        <taxon>Cytophagales</taxon>
        <taxon>Hymenobacteraceae</taxon>
        <taxon>Pontibacter</taxon>
    </lineage>
</organism>
<dbReference type="InterPro" id="IPR025515">
    <property type="entry name" value="DUF4403"/>
</dbReference>
<proteinExistence type="predicted"/>
<dbReference type="Proteomes" id="UP000266292">
    <property type="component" value="Chromosome"/>
</dbReference>
<evidence type="ECO:0000313" key="2">
    <source>
        <dbReference type="Proteomes" id="UP000266292"/>
    </source>
</evidence>
<keyword evidence="2" id="KW-1185">Reference proteome</keyword>
<dbReference type="KEGG" id="pact:CA264_01980"/>
<dbReference type="RefSeq" id="WP_025604143.1">
    <property type="nucleotide sequence ID" value="NZ_CP021235.1"/>
</dbReference>
<gene>
    <name evidence="1" type="ORF">CA264_01980</name>
</gene>
<reference evidence="2" key="1">
    <citation type="submission" date="2017-05" db="EMBL/GenBank/DDBJ databases">
        <authorList>
            <person name="Ray J."/>
            <person name="Price M."/>
            <person name="Deutschbauer A."/>
        </authorList>
    </citation>
    <scope>NUCLEOTIDE SEQUENCE [LARGE SCALE GENOMIC DNA]</scope>
    <source>
        <strain evidence="2">DSM 19842</strain>
    </source>
</reference>
<dbReference type="OrthoDB" id="850247at2"/>
<dbReference type="Pfam" id="PF14356">
    <property type="entry name" value="DUF4403"/>
    <property type="match status" value="1"/>
</dbReference>
<evidence type="ECO:0000313" key="1">
    <source>
        <dbReference type="EMBL" id="ARS34306.1"/>
    </source>
</evidence>
<dbReference type="EMBL" id="CP021235">
    <property type="protein sequence ID" value="ARS34306.1"/>
    <property type="molecule type" value="Genomic_DNA"/>
</dbReference>
<accession>A0A1X9YN33</accession>
<protein>
    <recommendedName>
        <fullName evidence="3">DUF4403 domain-containing protein</fullName>
    </recommendedName>
</protein>
<dbReference type="AlphaFoldDB" id="A0A1X9YN33"/>
<name>A0A1X9YN33_9BACT</name>
<sequence>MENAIKIQLPLSVSYPALEAVLQQQLVGQYIPKPEDASGTPPYAQILDIGIAKSSTGSYDVMLRVKIRILRTVLKRDEVELYVLATLGYDNTAEQLFVRKFNVVSRTSSGFYNTALEVLANKVAYSQILKRASINLGDIVAQELKKANVLLEEGLELKGATLTGKVESVLVQDITPHPGKLSLLLELKGNVAADVFDLLSLMPAKQEQG</sequence>